<feature type="region of interest" description="Disordered" evidence="1">
    <location>
        <begin position="102"/>
        <end position="126"/>
    </location>
</feature>
<gene>
    <name evidence="2" type="ORF">M5K25_005364</name>
</gene>
<evidence type="ECO:0000313" key="3">
    <source>
        <dbReference type="Proteomes" id="UP001552299"/>
    </source>
</evidence>
<evidence type="ECO:0000256" key="1">
    <source>
        <dbReference type="SAM" id="MobiDB-lite"/>
    </source>
</evidence>
<sequence>MHRNATPLSSLLYATTQRRSELAVLFYFKGAKDAEPWQPQRFPLEPFLSITLRLWSAFGCLEFFALSYFYVSSASPFRLPLEKIALIVLVIAAGGDRLMSPESFLSSPPWPKEMRERAAGSSSIRF</sequence>
<name>A0ABD0VHA6_DENTH</name>
<protein>
    <submittedName>
        <fullName evidence="2">Uncharacterized protein</fullName>
    </submittedName>
</protein>
<accession>A0ABD0VHA6</accession>
<proteinExistence type="predicted"/>
<comment type="caution">
    <text evidence="2">The sequence shown here is derived from an EMBL/GenBank/DDBJ whole genome shotgun (WGS) entry which is preliminary data.</text>
</comment>
<dbReference type="Proteomes" id="UP001552299">
    <property type="component" value="Unassembled WGS sequence"/>
</dbReference>
<evidence type="ECO:0000313" key="2">
    <source>
        <dbReference type="EMBL" id="KAL0924527.1"/>
    </source>
</evidence>
<keyword evidence="3" id="KW-1185">Reference proteome</keyword>
<organism evidence="2 3">
    <name type="scientific">Dendrobium thyrsiflorum</name>
    <name type="common">Pinecone-like raceme dendrobium</name>
    <name type="synonym">Orchid</name>
    <dbReference type="NCBI Taxonomy" id="117978"/>
    <lineage>
        <taxon>Eukaryota</taxon>
        <taxon>Viridiplantae</taxon>
        <taxon>Streptophyta</taxon>
        <taxon>Embryophyta</taxon>
        <taxon>Tracheophyta</taxon>
        <taxon>Spermatophyta</taxon>
        <taxon>Magnoliopsida</taxon>
        <taxon>Liliopsida</taxon>
        <taxon>Asparagales</taxon>
        <taxon>Orchidaceae</taxon>
        <taxon>Epidendroideae</taxon>
        <taxon>Malaxideae</taxon>
        <taxon>Dendrobiinae</taxon>
        <taxon>Dendrobium</taxon>
    </lineage>
</organism>
<dbReference type="EMBL" id="JANQDX010000005">
    <property type="protein sequence ID" value="KAL0924527.1"/>
    <property type="molecule type" value="Genomic_DNA"/>
</dbReference>
<dbReference type="AlphaFoldDB" id="A0ABD0VHA6"/>
<reference evidence="2 3" key="1">
    <citation type="journal article" date="2024" name="Plant Biotechnol. J.">
        <title>Dendrobium thyrsiflorum genome and its molecular insights into genes involved in important horticultural traits.</title>
        <authorList>
            <person name="Chen B."/>
            <person name="Wang J.Y."/>
            <person name="Zheng P.J."/>
            <person name="Li K.L."/>
            <person name="Liang Y.M."/>
            <person name="Chen X.F."/>
            <person name="Zhang C."/>
            <person name="Zhao X."/>
            <person name="He X."/>
            <person name="Zhang G.Q."/>
            <person name="Liu Z.J."/>
            <person name="Xu Q."/>
        </authorList>
    </citation>
    <scope>NUCLEOTIDE SEQUENCE [LARGE SCALE GENOMIC DNA]</scope>
    <source>
        <strain evidence="2">GZMU011</strain>
    </source>
</reference>